<proteinExistence type="predicted"/>
<comment type="caution">
    <text evidence="2">The sequence shown here is derived from an EMBL/GenBank/DDBJ whole genome shotgun (WGS) entry which is preliminary data.</text>
</comment>
<reference evidence="2 3" key="1">
    <citation type="submission" date="2024-05" db="EMBL/GenBank/DDBJ databases">
        <authorList>
            <person name="Jiang F."/>
        </authorList>
    </citation>
    <scope>NUCLEOTIDE SEQUENCE [LARGE SCALE GENOMIC DNA]</scope>
    <source>
        <strain evidence="2 3">LZ166</strain>
    </source>
</reference>
<protein>
    <submittedName>
        <fullName evidence="2">Uncharacterized protein</fullName>
    </submittedName>
</protein>
<name>A0ABV3SH71_9HYPH</name>
<sequence length="130" mass="13045">MAKLPVTVAAIAAAITLTAIPIASMAGSGSPMDGISPPPLAASPEARVQASQAPSLELCGKRDSMVADLGQQFREQSLATGLVDENAMMEIFVSPSGTWTILATGTDGVSCVLAVGEGFEANTQIAGLGV</sequence>
<accession>A0ABV3SH71</accession>
<evidence type="ECO:0000313" key="3">
    <source>
        <dbReference type="Proteomes" id="UP001556692"/>
    </source>
</evidence>
<gene>
    <name evidence="2" type="ORF">ABGN05_10585</name>
</gene>
<dbReference type="EMBL" id="JBDPGJ010000002">
    <property type="protein sequence ID" value="MEX0406110.1"/>
    <property type="molecule type" value="Genomic_DNA"/>
</dbReference>
<feature type="chain" id="PRO_5045493796" evidence="1">
    <location>
        <begin position="27"/>
        <end position="130"/>
    </location>
</feature>
<feature type="signal peptide" evidence="1">
    <location>
        <begin position="1"/>
        <end position="26"/>
    </location>
</feature>
<dbReference type="Proteomes" id="UP001556692">
    <property type="component" value="Unassembled WGS sequence"/>
</dbReference>
<dbReference type="RefSeq" id="WP_367953977.1">
    <property type="nucleotide sequence ID" value="NZ_JBDPGJ010000002.1"/>
</dbReference>
<organism evidence="2 3">
    <name type="scientific">Aquibium pacificus</name>
    <dbReference type="NCBI Taxonomy" id="3153579"/>
    <lineage>
        <taxon>Bacteria</taxon>
        <taxon>Pseudomonadati</taxon>
        <taxon>Pseudomonadota</taxon>
        <taxon>Alphaproteobacteria</taxon>
        <taxon>Hyphomicrobiales</taxon>
        <taxon>Phyllobacteriaceae</taxon>
        <taxon>Aquibium</taxon>
    </lineage>
</organism>
<evidence type="ECO:0000313" key="2">
    <source>
        <dbReference type="EMBL" id="MEX0406110.1"/>
    </source>
</evidence>
<keyword evidence="1" id="KW-0732">Signal</keyword>
<evidence type="ECO:0000256" key="1">
    <source>
        <dbReference type="SAM" id="SignalP"/>
    </source>
</evidence>
<keyword evidence="3" id="KW-1185">Reference proteome</keyword>